<gene>
    <name evidence="1" type="ORF">Patl1_30947</name>
</gene>
<organism evidence="1 2">
    <name type="scientific">Pistacia atlantica</name>
    <dbReference type="NCBI Taxonomy" id="434234"/>
    <lineage>
        <taxon>Eukaryota</taxon>
        <taxon>Viridiplantae</taxon>
        <taxon>Streptophyta</taxon>
        <taxon>Embryophyta</taxon>
        <taxon>Tracheophyta</taxon>
        <taxon>Spermatophyta</taxon>
        <taxon>Magnoliopsida</taxon>
        <taxon>eudicotyledons</taxon>
        <taxon>Gunneridae</taxon>
        <taxon>Pentapetalae</taxon>
        <taxon>rosids</taxon>
        <taxon>malvids</taxon>
        <taxon>Sapindales</taxon>
        <taxon>Anacardiaceae</taxon>
        <taxon>Pistacia</taxon>
    </lineage>
</organism>
<comment type="caution">
    <text evidence="1">The sequence shown here is derived from an EMBL/GenBank/DDBJ whole genome shotgun (WGS) entry which is preliminary data.</text>
</comment>
<protein>
    <submittedName>
        <fullName evidence="1">Uncharacterized protein</fullName>
    </submittedName>
</protein>
<accession>A0ACC1ADK1</accession>
<sequence>MGVKDEMSTTTSTKDDIARVGVGQGELYSPHHAVEINKSSTKLEEQQGEEQKMVMGVAADNIRRNFATIKERVLDKLRAAAVPADALENARHFLESVVRDVGVAAHGLTKDALLRIKTHLVDLLPSLSPNITRKMVDDAEEEANGKGDSEGEERIEETNEQKQDGHDHQPSSKALQQSRL</sequence>
<evidence type="ECO:0000313" key="2">
    <source>
        <dbReference type="Proteomes" id="UP001164250"/>
    </source>
</evidence>
<dbReference type="Proteomes" id="UP001164250">
    <property type="component" value="Chromosome 11"/>
</dbReference>
<name>A0ACC1ADK1_9ROSI</name>
<evidence type="ECO:0000313" key="1">
    <source>
        <dbReference type="EMBL" id="KAJ0084443.1"/>
    </source>
</evidence>
<dbReference type="EMBL" id="CM047907">
    <property type="protein sequence ID" value="KAJ0084443.1"/>
    <property type="molecule type" value="Genomic_DNA"/>
</dbReference>
<proteinExistence type="predicted"/>
<reference evidence="2" key="1">
    <citation type="journal article" date="2023" name="G3 (Bethesda)">
        <title>Genome assembly and association tests identify interacting loci associated with vigor, precocity, and sex in interspecific pistachio rootstocks.</title>
        <authorList>
            <person name="Palmer W."/>
            <person name="Jacygrad E."/>
            <person name="Sagayaradj S."/>
            <person name="Cavanaugh K."/>
            <person name="Han R."/>
            <person name="Bertier L."/>
            <person name="Beede B."/>
            <person name="Kafkas S."/>
            <person name="Golino D."/>
            <person name="Preece J."/>
            <person name="Michelmore R."/>
        </authorList>
    </citation>
    <scope>NUCLEOTIDE SEQUENCE [LARGE SCALE GENOMIC DNA]</scope>
</reference>
<keyword evidence="2" id="KW-1185">Reference proteome</keyword>